<dbReference type="EMBL" id="NHTK01005269">
    <property type="protein sequence ID" value="PPQ81522.1"/>
    <property type="molecule type" value="Genomic_DNA"/>
</dbReference>
<comment type="caution">
    <text evidence="2">The sequence shown here is derived from an EMBL/GenBank/DDBJ whole genome shotgun (WGS) entry which is preliminary data.</text>
</comment>
<evidence type="ECO:0000313" key="3">
    <source>
        <dbReference type="Proteomes" id="UP000284842"/>
    </source>
</evidence>
<gene>
    <name evidence="2" type="ORF">CVT24_000347</name>
</gene>
<sequence>MPKVQKERKTAAERYALPSKESPRAESMTGDVLVKCDLSVGFDLKHTDTQPALRHFSTSSQQTSSTVITSICANIEVSDGQESDSELELECPHGSIDFNDTFGYCTRCITTGMLRKILPPDSDDEDASNPIWHVVVPEGAYKPNPPRFRTRTADAFRSQRWVADRIVTILTRCGVQCALVDDMANAVFSMNDHKCENIAIAVYPSDGTSTLQLDDLLQRVVEEDPTCFTRHGKKPHETQLTQLFCNPPEALRKTLDFEFFVTKTTKKSRCSLGYKVQLVVPTGPNSTLLPQSPAQHIVWIDGLPVISFAYTLLRQLHHWHMAYRSTPRGLTQSNRANVLLLLLSNTAYIEPLRIAAPWTSQPPLIPSLLIASVKQQIAAFIKSSAGASTRKDWIKLGLA</sequence>
<dbReference type="InParanoid" id="A0A409WSP8"/>
<accession>A0A409WSP8</accession>
<organism evidence="2 3">
    <name type="scientific">Panaeolus cyanescens</name>
    <dbReference type="NCBI Taxonomy" id="181874"/>
    <lineage>
        <taxon>Eukaryota</taxon>
        <taxon>Fungi</taxon>
        <taxon>Dikarya</taxon>
        <taxon>Basidiomycota</taxon>
        <taxon>Agaricomycotina</taxon>
        <taxon>Agaricomycetes</taxon>
        <taxon>Agaricomycetidae</taxon>
        <taxon>Agaricales</taxon>
        <taxon>Agaricineae</taxon>
        <taxon>Galeropsidaceae</taxon>
        <taxon>Panaeolus</taxon>
    </lineage>
</organism>
<evidence type="ECO:0000313" key="2">
    <source>
        <dbReference type="EMBL" id="PPQ81522.1"/>
    </source>
</evidence>
<proteinExistence type="predicted"/>
<reference evidence="2 3" key="1">
    <citation type="journal article" date="2018" name="Evol. Lett.">
        <title>Horizontal gene cluster transfer increased hallucinogenic mushroom diversity.</title>
        <authorList>
            <person name="Reynolds H.T."/>
            <person name="Vijayakumar V."/>
            <person name="Gluck-Thaler E."/>
            <person name="Korotkin H.B."/>
            <person name="Matheny P.B."/>
            <person name="Slot J.C."/>
        </authorList>
    </citation>
    <scope>NUCLEOTIDE SEQUENCE [LARGE SCALE GENOMIC DNA]</scope>
    <source>
        <strain evidence="2 3">2629</strain>
    </source>
</reference>
<dbReference type="Proteomes" id="UP000284842">
    <property type="component" value="Unassembled WGS sequence"/>
</dbReference>
<evidence type="ECO:0000256" key="1">
    <source>
        <dbReference type="SAM" id="MobiDB-lite"/>
    </source>
</evidence>
<protein>
    <submittedName>
        <fullName evidence="2">Uncharacterized protein</fullName>
    </submittedName>
</protein>
<keyword evidence="3" id="KW-1185">Reference proteome</keyword>
<feature type="compositionally biased region" description="Basic and acidic residues" evidence="1">
    <location>
        <begin position="1"/>
        <end position="12"/>
    </location>
</feature>
<dbReference type="AlphaFoldDB" id="A0A409WSP8"/>
<feature type="region of interest" description="Disordered" evidence="1">
    <location>
        <begin position="1"/>
        <end position="26"/>
    </location>
</feature>
<name>A0A409WSP8_9AGAR</name>